<keyword evidence="3" id="KW-1185">Reference proteome</keyword>
<reference evidence="2" key="1">
    <citation type="submission" date="2023-04" db="EMBL/GenBank/DDBJ databases">
        <title>Comparative genomic analysis of Cohnella hashimotonis sp. nov., isolated from the International Space Station.</title>
        <authorList>
            <person name="Venkateswaran K."/>
            <person name="Simpson A."/>
        </authorList>
    </citation>
    <scope>NUCLEOTIDE SEQUENCE</scope>
    <source>
        <strain evidence="2">F6_2S_P_1</strain>
    </source>
</reference>
<accession>A0ABT6TJ41</accession>
<name>A0ABT6TJ41_9BACL</name>
<proteinExistence type="predicted"/>
<dbReference type="InterPro" id="IPR009711">
    <property type="entry name" value="UPF0473"/>
</dbReference>
<dbReference type="Proteomes" id="UP001161691">
    <property type="component" value="Unassembled WGS sequence"/>
</dbReference>
<dbReference type="Pfam" id="PF06949">
    <property type="entry name" value="DUF1292"/>
    <property type="match status" value="1"/>
</dbReference>
<comment type="caution">
    <text evidence="2">The sequence shown here is derived from an EMBL/GenBank/DDBJ whole genome shotgun (WGS) entry which is preliminary data.</text>
</comment>
<sequence>MSEAGKQGHGSPGGALQQAFGTEIELTGESGSVQVYRILAELSVNGNPYAVLQSDAMRKEGEIEVFRVLLDDAAEPKLESVDDDEEWEDVAEAYDDMQFGSDDRP</sequence>
<dbReference type="RefSeq" id="WP_282909563.1">
    <property type="nucleotide sequence ID" value="NZ_JAGRPV010000001.1"/>
</dbReference>
<protein>
    <submittedName>
        <fullName evidence="2">DUF1292 domain-containing protein</fullName>
    </submittedName>
</protein>
<evidence type="ECO:0000256" key="1">
    <source>
        <dbReference type="SAM" id="MobiDB-lite"/>
    </source>
</evidence>
<evidence type="ECO:0000313" key="3">
    <source>
        <dbReference type="Proteomes" id="UP001161691"/>
    </source>
</evidence>
<feature type="region of interest" description="Disordered" evidence="1">
    <location>
        <begin position="1"/>
        <end position="22"/>
    </location>
</feature>
<dbReference type="EMBL" id="JAGRPV010000001">
    <property type="protein sequence ID" value="MDI4646739.1"/>
    <property type="molecule type" value="Genomic_DNA"/>
</dbReference>
<organism evidence="2 3">
    <name type="scientific">Cohnella hashimotonis</name>
    <dbReference type="NCBI Taxonomy" id="2826895"/>
    <lineage>
        <taxon>Bacteria</taxon>
        <taxon>Bacillati</taxon>
        <taxon>Bacillota</taxon>
        <taxon>Bacilli</taxon>
        <taxon>Bacillales</taxon>
        <taxon>Paenibacillaceae</taxon>
        <taxon>Cohnella</taxon>
    </lineage>
</organism>
<gene>
    <name evidence="2" type="ORF">KB449_17310</name>
</gene>
<evidence type="ECO:0000313" key="2">
    <source>
        <dbReference type="EMBL" id="MDI4646739.1"/>
    </source>
</evidence>